<dbReference type="InterPro" id="IPR013130">
    <property type="entry name" value="Fe3_Rdtase_TM_dom"/>
</dbReference>
<evidence type="ECO:0000256" key="15">
    <source>
        <dbReference type="SAM" id="Phobius"/>
    </source>
</evidence>
<evidence type="ECO:0000313" key="18">
    <source>
        <dbReference type="Proteomes" id="UP001590951"/>
    </source>
</evidence>
<keyword evidence="18" id="KW-1185">Reference proteome</keyword>
<dbReference type="PANTHER" id="PTHR32361:SF9">
    <property type="entry name" value="FERRIC REDUCTASE TRANSMEMBRANE COMPONENT 3-RELATED"/>
    <property type="match status" value="1"/>
</dbReference>
<feature type="compositionally biased region" description="Low complexity" evidence="14">
    <location>
        <begin position="602"/>
        <end position="617"/>
    </location>
</feature>
<keyword evidence="12" id="KW-0325">Glycoprotein</keyword>
<dbReference type="SUPFAM" id="SSF63380">
    <property type="entry name" value="Riboflavin synthase domain-like"/>
    <property type="match status" value="1"/>
</dbReference>
<feature type="region of interest" description="Disordered" evidence="14">
    <location>
        <begin position="602"/>
        <end position="628"/>
    </location>
</feature>
<keyword evidence="9" id="KW-0560">Oxidoreductase</keyword>
<proteinExistence type="inferred from homology"/>
<evidence type="ECO:0000313" key="17">
    <source>
        <dbReference type="EMBL" id="KAL2048809.1"/>
    </source>
</evidence>
<evidence type="ECO:0000256" key="11">
    <source>
        <dbReference type="ARBA" id="ARBA00023136"/>
    </source>
</evidence>
<accession>A0ABR4ASW2</accession>
<dbReference type="SUPFAM" id="SSF52343">
    <property type="entry name" value="Ferredoxin reductase-like, C-terminal NADP-linked domain"/>
    <property type="match status" value="1"/>
</dbReference>
<feature type="transmembrane region" description="Helical" evidence="15">
    <location>
        <begin position="215"/>
        <end position="234"/>
    </location>
</feature>
<dbReference type="CDD" id="cd06186">
    <property type="entry name" value="NOX_Duox_like_FAD_NADP"/>
    <property type="match status" value="1"/>
</dbReference>
<evidence type="ECO:0000256" key="9">
    <source>
        <dbReference type="ARBA" id="ARBA00023002"/>
    </source>
</evidence>
<evidence type="ECO:0000256" key="5">
    <source>
        <dbReference type="ARBA" id="ARBA00022475"/>
    </source>
</evidence>
<dbReference type="EC" id="1.16.1.9" evidence="3"/>
<dbReference type="InterPro" id="IPR051410">
    <property type="entry name" value="Ferric/Cupric_Reductase"/>
</dbReference>
<dbReference type="InterPro" id="IPR013112">
    <property type="entry name" value="FAD-bd_8"/>
</dbReference>
<evidence type="ECO:0000259" key="16">
    <source>
        <dbReference type="PROSITE" id="PS51384"/>
    </source>
</evidence>
<evidence type="ECO:0000256" key="6">
    <source>
        <dbReference type="ARBA" id="ARBA00022692"/>
    </source>
</evidence>
<evidence type="ECO:0000256" key="8">
    <source>
        <dbReference type="ARBA" id="ARBA00022989"/>
    </source>
</evidence>
<dbReference type="Gene3D" id="3.40.50.80">
    <property type="entry name" value="Nucleotide-binding domain of ferredoxin-NADP reductase (FNR) module"/>
    <property type="match status" value="1"/>
</dbReference>
<keyword evidence="5" id="KW-1003">Cell membrane</keyword>
<feature type="transmembrane region" description="Helical" evidence="15">
    <location>
        <begin position="103"/>
        <end position="124"/>
    </location>
</feature>
<dbReference type="Pfam" id="PF08022">
    <property type="entry name" value="FAD_binding_8"/>
    <property type="match status" value="1"/>
</dbReference>
<evidence type="ECO:0000256" key="10">
    <source>
        <dbReference type="ARBA" id="ARBA00023065"/>
    </source>
</evidence>
<feature type="domain" description="FAD-binding FR-type" evidence="16">
    <location>
        <begin position="297"/>
        <end position="412"/>
    </location>
</feature>
<dbReference type="PROSITE" id="PS51384">
    <property type="entry name" value="FAD_FR"/>
    <property type="match status" value="1"/>
</dbReference>
<dbReference type="InterPro" id="IPR013121">
    <property type="entry name" value="Fe_red_NAD-bd_6"/>
</dbReference>
<feature type="transmembrane region" description="Helical" evidence="15">
    <location>
        <begin position="177"/>
        <end position="195"/>
    </location>
</feature>
<protein>
    <recommendedName>
        <fullName evidence="3">ferric-chelate reductase (NADPH)</fullName>
        <ecNumber evidence="3">1.16.1.9</ecNumber>
    </recommendedName>
</protein>
<evidence type="ECO:0000256" key="4">
    <source>
        <dbReference type="ARBA" id="ARBA00022448"/>
    </source>
</evidence>
<comment type="catalytic activity">
    <reaction evidence="13">
        <text>2 a Fe(II)-siderophore + NADP(+) + H(+) = 2 a Fe(III)-siderophore + NADPH</text>
        <dbReference type="Rhea" id="RHEA:28795"/>
        <dbReference type="Rhea" id="RHEA-COMP:11342"/>
        <dbReference type="Rhea" id="RHEA-COMP:11344"/>
        <dbReference type="ChEBI" id="CHEBI:15378"/>
        <dbReference type="ChEBI" id="CHEBI:29033"/>
        <dbReference type="ChEBI" id="CHEBI:29034"/>
        <dbReference type="ChEBI" id="CHEBI:57783"/>
        <dbReference type="ChEBI" id="CHEBI:58349"/>
        <dbReference type="EC" id="1.16.1.9"/>
    </reaction>
</comment>
<dbReference type="PANTHER" id="PTHR32361">
    <property type="entry name" value="FERRIC/CUPRIC REDUCTASE TRANSMEMBRANE COMPONENT"/>
    <property type="match status" value="1"/>
</dbReference>
<dbReference type="Pfam" id="PF08030">
    <property type="entry name" value="NAD_binding_6"/>
    <property type="match status" value="1"/>
</dbReference>
<evidence type="ECO:0000256" key="13">
    <source>
        <dbReference type="ARBA" id="ARBA00048483"/>
    </source>
</evidence>
<keyword evidence="10" id="KW-0406">Ion transport</keyword>
<comment type="caution">
    <text evidence="17">The sequence shown here is derived from an EMBL/GenBank/DDBJ whole genome shotgun (WGS) entry which is preliminary data.</text>
</comment>
<keyword evidence="7" id="KW-0249">Electron transport</keyword>
<feature type="transmembrane region" description="Helical" evidence="15">
    <location>
        <begin position="241"/>
        <end position="261"/>
    </location>
</feature>
<keyword evidence="6 15" id="KW-0812">Transmembrane</keyword>
<dbReference type="Pfam" id="PF01794">
    <property type="entry name" value="Ferric_reduct"/>
    <property type="match status" value="1"/>
</dbReference>
<evidence type="ECO:0000256" key="1">
    <source>
        <dbReference type="ARBA" id="ARBA00004651"/>
    </source>
</evidence>
<dbReference type="Proteomes" id="UP001590951">
    <property type="component" value="Unassembled WGS sequence"/>
</dbReference>
<feature type="transmembrane region" description="Helical" evidence="15">
    <location>
        <begin position="136"/>
        <end position="156"/>
    </location>
</feature>
<dbReference type="InterPro" id="IPR017927">
    <property type="entry name" value="FAD-bd_FR_type"/>
</dbReference>
<gene>
    <name evidence="17" type="ORF">ABVK25_010934</name>
</gene>
<dbReference type="EMBL" id="JBHFEH010000079">
    <property type="protein sequence ID" value="KAL2048809.1"/>
    <property type="molecule type" value="Genomic_DNA"/>
</dbReference>
<dbReference type="Gene3D" id="2.40.30.10">
    <property type="entry name" value="Translation factors"/>
    <property type="match status" value="1"/>
</dbReference>
<evidence type="ECO:0000256" key="12">
    <source>
        <dbReference type="ARBA" id="ARBA00023180"/>
    </source>
</evidence>
<keyword evidence="8 15" id="KW-1133">Transmembrane helix</keyword>
<dbReference type="InterPro" id="IPR017938">
    <property type="entry name" value="Riboflavin_synthase-like_b-brl"/>
</dbReference>
<comment type="subcellular location">
    <subcellularLocation>
        <location evidence="1">Cell membrane</location>
        <topology evidence="1">Multi-pass membrane protein</topology>
    </subcellularLocation>
</comment>
<keyword evidence="4" id="KW-0813">Transport</keyword>
<name>A0ABR4ASW2_9LECA</name>
<feature type="transmembrane region" description="Helical" evidence="15">
    <location>
        <begin position="26"/>
        <end position="44"/>
    </location>
</feature>
<evidence type="ECO:0000256" key="7">
    <source>
        <dbReference type="ARBA" id="ARBA00022982"/>
    </source>
</evidence>
<reference evidence="17 18" key="1">
    <citation type="submission" date="2024-09" db="EMBL/GenBank/DDBJ databases">
        <title>Rethinking Asexuality: The Enigmatic Case of Functional Sexual Genes in Lepraria (Stereocaulaceae).</title>
        <authorList>
            <person name="Doellman M."/>
            <person name="Sun Y."/>
            <person name="Barcenas-Pena A."/>
            <person name="Lumbsch H.T."/>
            <person name="Grewe F."/>
        </authorList>
    </citation>
    <scope>NUCLEOTIDE SEQUENCE [LARGE SCALE GENOMIC DNA]</scope>
    <source>
        <strain evidence="17 18">Grewe 0041</strain>
    </source>
</reference>
<sequence>MDMSGMEMGSMDMGDGIPNLFDLQRIYWAFVGAVIGCAALVNGLNKMLHRQRLSAARRGHVTPAKPDSLFFSTFATITAISREVTHASFPISVSKYHWPSPTLGRFLLVSAELILVMVLCFYKLDPTDQWQWEDIGYRTGFIASAQLPLVILLASKNNIIGFLSGVSYEKLNWLHRWVSRVLFLNVTIHMSFWFVDWARYDYIKVKLKTDVITQRGFAAWCILLWIVLSSMAPVRRWNYEFFVVQHIVTFVGFLAAAYLHLPGEVKVYIWIPICLVVFDRCVRTVWTLYTNLSIFHPKSRRGGILTCKAMFQPLGAHATRIPINNPPIHWKAGQHVFLSCHGVAPFQSHPFTIATIPEDGRMEFLVKRKAGSTKRFFAHAEKYQNLPISMNDATSSGKSALIDGPYGRIRPLQQFDSVCLIAGGSGSTFTMPLTRDIVATWKETKASRWGVPSGAATRHVRVIWVIRSREQYSWFASQLHTVVEDVQELRKDGHDVEIQVSVYVTCGASLGEERGDEPSVPRDGLKQEIPLREISASRDEMGRKATIAVASTSPKLFSLENLASKTCGPDGTCCYTQTIEDKGNATSHHKCHCNDTATISLADSESSTKSSSPLASTDAEKPPRHSIIHPSITLLTGRPRPKTIIRAFLEQALGESAVVVCGPKGLREGVRRSVVSLSDERAVHKGTGAQGVFLHEEVFEC</sequence>
<evidence type="ECO:0000256" key="3">
    <source>
        <dbReference type="ARBA" id="ARBA00012668"/>
    </source>
</evidence>
<dbReference type="SFLD" id="SFLDS00052">
    <property type="entry name" value="Ferric_Reductase_Domain"/>
    <property type="match status" value="1"/>
</dbReference>
<evidence type="ECO:0000256" key="14">
    <source>
        <dbReference type="SAM" id="MobiDB-lite"/>
    </source>
</evidence>
<dbReference type="InterPro" id="IPR039261">
    <property type="entry name" value="FNR_nucleotide-bd"/>
</dbReference>
<evidence type="ECO:0000256" key="2">
    <source>
        <dbReference type="ARBA" id="ARBA00006278"/>
    </source>
</evidence>
<dbReference type="SFLD" id="SFLDG01168">
    <property type="entry name" value="Ferric_reductase_subgroup_(FRE"/>
    <property type="match status" value="1"/>
</dbReference>
<comment type="similarity">
    <text evidence="2">Belongs to the ferric reductase (FRE) family.</text>
</comment>
<organism evidence="17 18">
    <name type="scientific">Lepraria finkii</name>
    <dbReference type="NCBI Taxonomy" id="1340010"/>
    <lineage>
        <taxon>Eukaryota</taxon>
        <taxon>Fungi</taxon>
        <taxon>Dikarya</taxon>
        <taxon>Ascomycota</taxon>
        <taxon>Pezizomycotina</taxon>
        <taxon>Lecanoromycetes</taxon>
        <taxon>OSLEUM clade</taxon>
        <taxon>Lecanoromycetidae</taxon>
        <taxon>Lecanorales</taxon>
        <taxon>Lecanorineae</taxon>
        <taxon>Stereocaulaceae</taxon>
        <taxon>Lepraria</taxon>
    </lineage>
</organism>
<keyword evidence="11 15" id="KW-0472">Membrane</keyword>